<reference evidence="1" key="1">
    <citation type="submission" date="2022-06" db="EMBL/GenBank/DDBJ databases">
        <title>The First Complete Genome of the Simian Malaria Parasite Plasmodium brasilianum.</title>
        <authorList>
            <person name="Bajic M."/>
            <person name="Ravishankar S."/>
        </authorList>
    </citation>
    <scope>NUCLEOTIDE SEQUENCE</scope>
    <source>
        <strain evidence="1">Bolivian I</strain>
    </source>
</reference>
<name>A0ACB9YDB2_PLABR</name>
<evidence type="ECO:0000313" key="2">
    <source>
        <dbReference type="Proteomes" id="UP001056978"/>
    </source>
</evidence>
<gene>
    <name evidence="1" type="ORF">MKS88_002605</name>
</gene>
<dbReference type="Proteomes" id="UP001056978">
    <property type="component" value="Chromosome 8"/>
</dbReference>
<protein>
    <submittedName>
        <fullName evidence="1">Uncharacterized protein</fullName>
    </submittedName>
</protein>
<sequence>MKFILKMHKKKMSIIHLIIIFQQYIKINETYIVKNLNLSNSKNVRYKTIVEIHMNVHNECRNKERQINEEEFLSTLLQMFTEEEYTIYPNLTNDELMENIKCINDIEKQKLL</sequence>
<comment type="caution">
    <text evidence="1">The sequence shown here is derived from an EMBL/GenBank/DDBJ whole genome shotgun (WGS) entry which is preliminary data.</text>
</comment>
<evidence type="ECO:0000313" key="1">
    <source>
        <dbReference type="EMBL" id="KAI4839089.1"/>
    </source>
</evidence>
<keyword evidence="2" id="KW-1185">Reference proteome</keyword>
<dbReference type="EMBL" id="CM043776">
    <property type="protein sequence ID" value="KAI4839089.1"/>
    <property type="molecule type" value="Genomic_DNA"/>
</dbReference>
<accession>A0ACB9YDB2</accession>
<organism evidence="1 2">
    <name type="scientific">Plasmodium brasilianum</name>
    <dbReference type="NCBI Taxonomy" id="5824"/>
    <lineage>
        <taxon>Eukaryota</taxon>
        <taxon>Sar</taxon>
        <taxon>Alveolata</taxon>
        <taxon>Apicomplexa</taxon>
        <taxon>Aconoidasida</taxon>
        <taxon>Haemosporida</taxon>
        <taxon>Plasmodiidae</taxon>
        <taxon>Plasmodium</taxon>
        <taxon>Plasmodium (Plasmodium)</taxon>
    </lineage>
</organism>
<proteinExistence type="predicted"/>